<dbReference type="RefSeq" id="WP_141955790.1">
    <property type="nucleotide sequence ID" value="NZ_VFOZ01000001.1"/>
</dbReference>
<feature type="binding site" evidence="3">
    <location>
        <begin position="67"/>
        <end position="71"/>
    </location>
    <ligand>
        <name>D-ribulose 5-phosphate</name>
        <dbReference type="ChEBI" id="CHEBI:58121"/>
    </ligand>
</feature>
<dbReference type="GO" id="GO:0009052">
    <property type="term" value="P:pentose-phosphate shunt, non-oxidative branch"/>
    <property type="evidence" value="ECO:0007669"/>
    <property type="project" value="TreeGrafter"/>
</dbReference>
<dbReference type="PANTHER" id="PTHR30345:SF0">
    <property type="entry name" value="DNA DAMAGE-REPAIR_TOLERATION PROTEIN DRT102"/>
    <property type="match status" value="1"/>
</dbReference>
<keyword evidence="5" id="KW-1185">Reference proteome</keyword>
<keyword evidence="2 4" id="KW-0413">Isomerase</keyword>
<dbReference type="InterPro" id="IPR003500">
    <property type="entry name" value="RpiB_LacA_LacB"/>
</dbReference>
<comment type="similarity">
    <text evidence="1">Belongs to the LacAB/RpiB family.</text>
</comment>
<evidence type="ECO:0000313" key="4">
    <source>
        <dbReference type="EMBL" id="TQL97010.1"/>
    </source>
</evidence>
<feature type="binding site" evidence="3">
    <location>
        <position position="100"/>
    </location>
    <ligand>
        <name>D-ribulose 5-phosphate</name>
        <dbReference type="ChEBI" id="CHEBI:58121"/>
    </ligand>
</feature>
<dbReference type="GO" id="GO:0019316">
    <property type="term" value="P:D-allose catabolic process"/>
    <property type="evidence" value="ECO:0007669"/>
    <property type="project" value="TreeGrafter"/>
</dbReference>
<evidence type="ECO:0000256" key="3">
    <source>
        <dbReference type="PIRSR" id="PIRSR005384-2"/>
    </source>
</evidence>
<dbReference type="NCBIfam" id="NF004051">
    <property type="entry name" value="PRK05571.1"/>
    <property type="match status" value="1"/>
</dbReference>
<dbReference type="AlphaFoldDB" id="A0A543CJ00"/>
<comment type="caution">
    <text evidence="4">The sequence shown here is derived from an EMBL/GenBank/DDBJ whole genome shotgun (WGS) entry which is preliminary data.</text>
</comment>
<dbReference type="GO" id="GO:0004751">
    <property type="term" value="F:ribose-5-phosphate isomerase activity"/>
    <property type="evidence" value="ECO:0007669"/>
    <property type="project" value="TreeGrafter"/>
</dbReference>
<organism evidence="4 5">
    <name type="scientific">Actinoallomurus bryophytorum</name>
    <dbReference type="NCBI Taxonomy" id="1490222"/>
    <lineage>
        <taxon>Bacteria</taxon>
        <taxon>Bacillati</taxon>
        <taxon>Actinomycetota</taxon>
        <taxon>Actinomycetes</taxon>
        <taxon>Streptosporangiales</taxon>
        <taxon>Thermomonosporaceae</taxon>
        <taxon>Actinoallomurus</taxon>
    </lineage>
</organism>
<dbReference type="Pfam" id="PF02502">
    <property type="entry name" value="LacAB_rpiB"/>
    <property type="match status" value="1"/>
</dbReference>
<accession>A0A543CJ00</accession>
<dbReference type="Gene3D" id="3.40.1400.10">
    <property type="entry name" value="Sugar-phosphate isomerase, RpiB/LacA/LacB"/>
    <property type="match status" value="1"/>
</dbReference>
<feature type="binding site" evidence="3">
    <location>
        <begin position="8"/>
        <end position="9"/>
    </location>
    <ligand>
        <name>D-ribulose 5-phosphate</name>
        <dbReference type="ChEBI" id="CHEBI:58121"/>
    </ligand>
</feature>
<gene>
    <name evidence="4" type="ORF">FB559_2580</name>
</gene>
<feature type="binding site" evidence="3">
    <location>
        <position position="133"/>
    </location>
    <ligand>
        <name>D-ribulose 5-phosphate</name>
        <dbReference type="ChEBI" id="CHEBI:58121"/>
    </ligand>
</feature>
<dbReference type="InterPro" id="IPR004785">
    <property type="entry name" value="RpiB"/>
</dbReference>
<evidence type="ECO:0000256" key="1">
    <source>
        <dbReference type="ARBA" id="ARBA00008754"/>
    </source>
</evidence>
<protein>
    <submittedName>
        <fullName evidence="4">Ribose 5-phosphate isomerase B</fullName>
    </submittedName>
</protein>
<evidence type="ECO:0000313" key="5">
    <source>
        <dbReference type="Proteomes" id="UP000316096"/>
    </source>
</evidence>
<dbReference type="PANTHER" id="PTHR30345">
    <property type="entry name" value="RIBOSE-5-PHOSPHATE ISOMERASE B"/>
    <property type="match status" value="1"/>
</dbReference>
<dbReference type="InterPro" id="IPR036569">
    <property type="entry name" value="RpiB_LacA_LacB_sf"/>
</dbReference>
<dbReference type="PIRSF" id="PIRSF005384">
    <property type="entry name" value="RpiB_LacA_B"/>
    <property type="match status" value="1"/>
</dbReference>
<feature type="binding site" evidence="3">
    <location>
        <position position="137"/>
    </location>
    <ligand>
        <name>D-ribulose 5-phosphate</name>
        <dbReference type="ChEBI" id="CHEBI:58121"/>
    </ligand>
</feature>
<dbReference type="OrthoDB" id="1778624at2"/>
<dbReference type="SUPFAM" id="SSF89623">
    <property type="entry name" value="Ribose/Galactose isomerase RpiB/AlsB"/>
    <property type="match status" value="1"/>
</dbReference>
<dbReference type="NCBIfam" id="TIGR00689">
    <property type="entry name" value="rpiB_lacA_lacB"/>
    <property type="match status" value="1"/>
</dbReference>
<dbReference type="Proteomes" id="UP000316096">
    <property type="component" value="Unassembled WGS sequence"/>
</dbReference>
<feature type="binding site" evidence="3">
    <location>
        <position position="110"/>
    </location>
    <ligand>
        <name>D-ribulose 5-phosphate</name>
        <dbReference type="ChEBI" id="CHEBI:58121"/>
    </ligand>
</feature>
<name>A0A543CJ00_9ACTN</name>
<dbReference type="EMBL" id="VFOZ01000001">
    <property type="protein sequence ID" value="TQL97010.1"/>
    <property type="molecule type" value="Genomic_DNA"/>
</dbReference>
<sequence>MRIAIGSDHAGIDLKTYLFEHLNGEVNTEIIDVGTTSRESVDYPPFCFAVAELVAREEADWGIVLGGSGQGEMIAANKVCGIRAALCNSPYFAKLARRDNDANVLAIGARVVAPELAVEIVDCWRETGFSGERHARRIGLISAYENRGRVEKGSLSATNERNN</sequence>
<evidence type="ECO:0000256" key="2">
    <source>
        <dbReference type="ARBA" id="ARBA00023235"/>
    </source>
</evidence>
<proteinExistence type="inferred from homology"/>
<reference evidence="4 5" key="1">
    <citation type="submission" date="2019-06" db="EMBL/GenBank/DDBJ databases">
        <title>Sequencing the genomes of 1000 actinobacteria strains.</title>
        <authorList>
            <person name="Klenk H.-P."/>
        </authorList>
    </citation>
    <scope>NUCLEOTIDE SEQUENCE [LARGE SCALE GENOMIC DNA]</scope>
    <source>
        <strain evidence="4 5">DSM 102200</strain>
    </source>
</reference>
<dbReference type="NCBIfam" id="TIGR01120">
    <property type="entry name" value="rpiB"/>
    <property type="match status" value="1"/>
</dbReference>